<dbReference type="GO" id="GO:0006511">
    <property type="term" value="P:ubiquitin-dependent protein catabolic process"/>
    <property type="evidence" value="ECO:0007669"/>
    <property type="project" value="UniProtKB-ARBA"/>
</dbReference>
<dbReference type="GO" id="GO:0061631">
    <property type="term" value="F:ubiquitin conjugating enzyme activity"/>
    <property type="evidence" value="ECO:0007669"/>
    <property type="project" value="UniProtKB-EC"/>
</dbReference>
<feature type="compositionally biased region" description="Acidic residues" evidence="13">
    <location>
        <begin position="437"/>
        <end position="454"/>
    </location>
</feature>
<evidence type="ECO:0000256" key="4">
    <source>
        <dbReference type="ARBA" id="ARBA00022722"/>
    </source>
</evidence>
<keyword evidence="10" id="KW-0695">RNA-directed DNA polymerase</keyword>
<dbReference type="InterPro" id="IPR000608">
    <property type="entry name" value="UBC"/>
</dbReference>
<dbReference type="SMART" id="SM00212">
    <property type="entry name" value="UBCc"/>
    <property type="match status" value="1"/>
</dbReference>
<dbReference type="AlphaFoldDB" id="A0A6L2JBM9"/>
<keyword evidence="6" id="KW-0255">Endonuclease</keyword>
<evidence type="ECO:0000256" key="7">
    <source>
        <dbReference type="ARBA" id="ARBA00022786"/>
    </source>
</evidence>
<feature type="compositionally biased region" description="Basic and acidic residues" evidence="13">
    <location>
        <begin position="427"/>
        <end position="436"/>
    </location>
</feature>
<dbReference type="InterPro" id="IPR041373">
    <property type="entry name" value="RT_RNaseH"/>
</dbReference>
<keyword evidence="2" id="KW-0808">Transferase</keyword>
<comment type="caution">
    <text evidence="15">The sequence shown here is derived from an EMBL/GenBank/DDBJ whole genome shotgun (WGS) entry which is preliminary data.</text>
</comment>
<dbReference type="GO" id="GO:0016787">
    <property type="term" value="F:hydrolase activity"/>
    <property type="evidence" value="ECO:0007669"/>
    <property type="project" value="UniProtKB-KW"/>
</dbReference>
<keyword evidence="4" id="KW-0540">Nuclease</keyword>
<dbReference type="FunFam" id="3.10.110.10:FF:000024">
    <property type="entry name" value="Ubiquitin-conjugating enzyme 5, E2"/>
    <property type="match status" value="1"/>
</dbReference>
<dbReference type="EMBL" id="BKCJ010000573">
    <property type="protein sequence ID" value="GEU34408.1"/>
    <property type="molecule type" value="Genomic_DNA"/>
</dbReference>
<accession>A0A6L2JBM9</accession>
<evidence type="ECO:0000256" key="13">
    <source>
        <dbReference type="SAM" id="MobiDB-lite"/>
    </source>
</evidence>
<sequence>MVVYSDASYSGLGCVLMQWGRVIAYASRKIKKHEENYPTHDLEFTVKSSIFLRKERSKYEATIMVGKKDPNMRQRLWLDLLKDYDCKIRYLPGKANVKEVGSRELASTDVDLVTTENIETIRERLKAAQDKWKSYADNMRRLIEFNVGDIVMLKASSWKDDADNDPEITTREELVAILGRKSRQLRNKEIPLVKVQWKHCKGTSISLGSIASNVNVSIIYMLVKGPSGGDKGNGFRKQKVKNCRKFRLLKRNELEAVHYIVGKREKNLPQIFIIKKIMSSPSKRREMDLMKLMMSDYKVEMINDGMQEFYVHFNGPADSPYHGGVWKLRVDLPDAYPYKSPSIGFVNKIYHPNVDEMSGSICLDVIKQTWSPMFDLVNVFEVFLPQLLLYPNASDPLNGEAAALLMRDKVLYEKRVKEYCEKYAKAEDVGAVPEEKSSDEELSEEEYDSGDDDMTAGPVDP</sequence>
<evidence type="ECO:0000256" key="2">
    <source>
        <dbReference type="ARBA" id="ARBA00022679"/>
    </source>
</evidence>
<dbReference type="CDD" id="cd23797">
    <property type="entry name" value="UBCc_UBE2H"/>
    <property type="match status" value="1"/>
</dbReference>
<dbReference type="PROSITE" id="PS00183">
    <property type="entry name" value="UBC_1"/>
    <property type="match status" value="1"/>
</dbReference>
<evidence type="ECO:0000259" key="14">
    <source>
        <dbReference type="PROSITE" id="PS50127"/>
    </source>
</evidence>
<evidence type="ECO:0000256" key="10">
    <source>
        <dbReference type="ARBA" id="ARBA00022918"/>
    </source>
</evidence>
<dbReference type="GO" id="GO:0003964">
    <property type="term" value="F:RNA-directed DNA polymerase activity"/>
    <property type="evidence" value="ECO:0007669"/>
    <property type="project" value="UniProtKB-KW"/>
</dbReference>
<dbReference type="PROSITE" id="PS50127">
    <property type="entry name" value="UBC_2"/>
    <property type="match status" value="1"/>
</dbReference>
<dbReference type="SUPFAM" id="SSF54495">
    <property type="entry name" value="UBC-like"/>
    <property type="match status" value="1"/>
</dbReference>
<evidence type="ECO:0000256" key="1">
    <source>
        <dbReference type="ARBA" id="ARBA00012486"/>
    </source>
</evidence>
<dbReference type="InterPro" id="IPR016135">
    <property type="entry name" value="UBQ-conjugating_enzyme/RWD"/>
</dbReference>
<keyword evidence="5" id="KW-0547">Nucleotide-binding</keyword>
<dbReference type="EC" id="2.3.2.23" evidence="1"/>
<protein>
    <recommendedName>
        <fullName evidence="1">E2 ubiquitin-conjugating enzyme</fullName>
        <ecNumber evidence="1">2.3.2.23</ecNumber>
    </recommendedName>
</protein>
<dbReference type="SUPFAM" id="SSF56672">
    <property type="entry name" value="DNA/RNA polymerases"/>
    <property type="match status" value="1"/>
</dbReference>
<proteinExistence type="predicted"/>
<dbReference type="GO" id="GO:0005524">
    <property type="term" value="F:ATP binding"/>
    <property type="evidence" value="ECO:0007669"/>
    <property type="project" value="UniProtKB-KW"/>
</dbReference>
<evidence type="ECO:0000256" key="5">
    <source>
        <dbReference type="ARBA" id="ARBA00022741"/>
    </source>
</evidence>
<dbReference type="Pfam" id="PF17917">
    <property type="entry name" value="RT_RNaseH"/>
    <property type="match status" value="1"/>
</dbReference>
<evidence type="ECO:0000256" key="6">
    <source>
        <dbReference type="ARBA" id="ARBA00022759"/>
    </source>
</evidence>
<reference evidence="15" key="1">
    <citation type="journal article" date="2019" name="Sci. Rep.">
        <title>Draft genome of Tanacetum cinerariifolium, the natural source of mosquito coil.</title>
        <authorList>
            <person name="Yamashiro T."/>
            <person name="Shiraishi A."/>
            <person name="Satake H."/>
            <person name="Nakayama K."/>
        </authorList>
    </citation>
    <scope>NUCLEOTIDE SEQUENCE</scope>
</reference>
<dbReference type="PANTHER" id="PTHR24068">
    <property type="entry name" value="UBIQUITIN-CONJUGATING ENZYME E2"/>
    <property type="match status" value="1"/>
</dbReference>
<organism evidence="15">
    <name type="scientific">Tanacetum cinerariifolium</name>
    <name type="common">Dalmatian daisy</name>
    <name type="synonym">Chrysanthemum cinerariifolium</name>
    <dbReference type="NCBI Taxonomy" id="118510"/>
    <lineage>
        <taxon>Eukaryota</taxon>
        <taxon>Viridiplantae</taxon>
        <taxon>Streptophyta</taxon>
        <taxon>Embryophyta</taxon>
        <taxon>Tracheophyta</taxon>
        <taxon>Spermatophyta</taxon>
        <taxon>Magnoliopsida</taxon>
        <taxon>eudicotyledons</taxon>
        <taxon>Gunneridae</taxon>
        <taxon>Pentapetalae</taxon>
        <taxon>asterids</taxon>
        <taxon>campanulids</taxon>
        <taxon>Asterales</taxon>
        <taxon>Asteraceae</taxon>
        <taxon>Asteroideae</taxon>
        <taxon>Anthemideae</taxon>
        <taxon>Anthemidinae</taxon>
        <taxon>Tanacetum</taxon>
    </lineage>
</organism>
<keyword evidence="7" id="KW-0833">Ubl conjugation pathway</keyword>
<keyword evidence="9" id="KW-0067">ATP-binding</keyword>
<gene>
    <name evidence="15" type="ORF">Tci_006386</name>
</gene>
<evidence type="ECO:0000256" key="3">
    <source>
        <dbReference type="ARBA" id="ARBA00022695"/>
    </source>
</evidence>
<feature type="domain" description="UBC core" evidence="14">
    <location>
        <begin position="277"/>
        <end position="425"/>
    </location>
</feature>
<dbReference type="InterPro" id="IPR023313">
    <property type="entry name" value="UBQ-conjugating_AS"/>
</dbReference>
<comment type="function">
    <text evidence="11">Accepts the ubiquitin from the E1 complex and catalyzes its covalent attachment to other proteins.</text>
</comment>
<evidence type="ECO:0000256" key="11">
    <source>
        <dbReference type="ARBA" id="ARBA00056190"/>
    </source>
</evidence>
<evidence type="ECO:0000313" key="15">
    <source>
        <dbReference type="EMBL" id="GEU34408.1"/>
    </source>
</evidence>
<feature type="region of interest" description="Disordered" evidence="13">
    <location>
        <begin position="427"/>
        <end position="461"/>
    </location>
</feature>
<dbReference type="GO" id="GO:0004519">
    <property type="term" value="F:endonuclease activity"/>
    <property type="evidence" value="ECO:0007669"/>
    <property type="project" value="UniProtKB-KW"/>
</dbReference>
<dbReference type="Gene3D" id="3.10.110.10">
    <property type="entry name" value="Ubiquitin Conjugating Enzyme"/>
    <property type="match status" value="1"/>
</dbReference>
<keyword evidence="3" id="KW-0548">Nucleotidyltransferase</keyword>
<evidence type="ECO:0000256" key="8">
    <source>
        <dbReference type="ARBA" id="ARBA00022801"/>
    </source>
</evidence>
<feature type="active site" description="Glycyl thioester intermediate" evidence="12">
    <location>
        <position position="362"/>
    </location>
</feature>
<evidence type="ECO:0000256" key="9">
    <source>
        <dbReference type="ARBA" id="ARBA00022840"/>
    </source>
</evidence>
<dbReference type="InterPro" id="IPR043502">
    <property type="entry name" value="DNA/RNA_pol_sf"/>
</dbReference>
<dbReference type="Pfam" id="PF00179">
    <property type="entry name" value="UQ_con"/>
    <property type="match status" value="1"/>
</dbReference>
<evidence type="ECO:0000256" key="12">
    <source>
        <dbReference type="PROSITE-ProRule" id="PRU10133"/>
    </source>
</evidence>
<name>A0A6L2JBM9_TANCI</name>
<keyword evidence="8" id="KW-0378">Hydrolase</keyword>